<dbReference type="SUPFAM" id="SSF56672">
    <property type="entry name" value="DNA/RNA polymerases"/>
    <property type="match status" value="1"/>
</dbReference>
<sequence length="968" mass="108350">MSDAEHSTVTYTSISSAFEDLSDIGSSGVISEEQPLPVVVSPTTNSPCYIAESDPEEDDEDPADYPTNKDNDEEEEESSRDIDDDEEEDEDEEEEEHLAPADSVLPPAYRTTARMSIRAQTPISFPSEAEIDRLLAIPSPPSSPLTSYSSPLPQIPSPPLPVSPPLPISPSPLPASPTHSLGCRAAMIRLRAETPSTSHPLTLPPPIILPRTRASMVMMRAAAPSTYCLAPPSGTPPLLPIPLPTSLPPLLLLSTNCRADVLEVTPTGGFRTNYGFIATLDAKIRRDLDMEIGYGIIDVWEDPDEIAEEIPATDVVELSKRLTDFVTTVRQDTDEIYVRLGDAQDSRSMMSGQLNLLRRDRRFHARTTRLIKSEARFYREAWAQSIDASDTARSETRMVALQSQQRHVRDPAHPDVPEEAGRVTDALAEIKANRSRNGNDRHDSGTGIRRPVQVACECTYSDFLKCQPLNFKGTEGVVGLTQWFEKMEYNSHVKTITHEVAYAMTWKALKKIMMDKYYLRGEIKKLEMEMMFPKESDKIEKYVGGLPDMIHGIVMASNPKTMQDAIEFATELMDKKISTFAERQAENKRKPGEKKPYGGSKPLCPKCNYHHEGQCAPKCHKCNRVGHLARDYRSLKNRECPKLKNNNRGNQGGNSHALAKVYMVSNAGAIPNSNVVTDLMPLELRSFDVIIGMDCLEKYHAVIVCDENIVHTPFGNEVTTKKAEDKSGEKRLEDYPLFENFQKVFLEDLPGIPPAQQVEFQIDLIPGTAPVAWAPYRLATSEMKELLDQLQELSDKGFIRPSSSPWGALNRYPLLRIDDLFDQLQGSSVYSKIDLRSGYHHLRVQEEDIPKTNAPAVFMDLMNRVCIHVDPAKTESIKDWVSPKTPTEICQFLGLAGYYRRFIEGFSKIAKSMIKLTQKKVKFDWSNKQESTFQLIKQKLCSVPIMALPEGSRSFFSITRSPSPAAML</sequence>
<feature type="compositionally biased region" description="Pro residues" evidence="1">
    <location>
        <begin position="153"/>
        <end position="175"/>
    </location>
</feature>
<keyword evidence="3" id="KW-1185">Reference proteome</keyword>
<dbReference type="InterPro" id="IPR043502">
    <property type="entry name" value="DNA/RNA_pol_sf"/>
</dbReference>
<gene>
    <name evidence="2" type="ORF">Tco_1068136</name>
</gene>
<dbReference type="Gene3D" id="3.10.10.10">
    <property type="entry name" value="HIV Type 1 Reverse Transcriptase, subunit A, domain 1"/>
    <property type="match status" value="2"/>
</dbReference>
<accession>A0ABQ5HFQ7</accession>
<reference evidence="2" key="1">
    <citation type="journal article" date="2022" name="Int. J. Mol. Sci.">
        <title>Draft Genome of Tanacetum Coccineum: Genomic Comparison of Closely Related Tanacetum-Family Plants.</title>
        <authorList>
            <person name="Yamashiro T."/>
            <person name="Shiraishi A."/>
            <person name="Nakayama K."/>
            <person name="Satake H."/>
        </authorList>
    </citation>
    <scope>NUCLEOTIDE SEQUENCE</scope>
</reference>
<feature type="region of interest" description="Disordered" evidence="1">
    <location>
        <begin position="26"/>
        <end position="108"/>
    </location>
</feature>
<evidence type="ECO:0000313" key="2">
    <source>
        <dbReference type="EMBL" id="GJT86419.1"/>
    </source>
</evidence>
<dbReference type="PANTHER" id="PTHR15503">
    <property type="entry name" value="LDOC1 RELATED"/>
    <property type="match status" value="1"/>
</dbReference>
<name>A0ABQ5HFQ7_9ASTR</name>
<dbReference type="Pfam" id="PF08284">
    <property type="entry name" value="RVP_2"/>
    <property type="match status" value="1"/>
</dbReference>
<feature type="compositionally biased region" description="Acidic residues" evidence="1">
    <location>
        <begin position="53"/>
        <end position="63"/>
    </location>
</feature>
<organism evidence="2 3">
    <name type="scientific">Tanacetum coccineum</name>
    <dbReference type="NCBI Taxonomy" id="301880"/>
    <lineage>
        <taxon>Eukaryota</taxon>
        <taxon>Viridiplantae</taxon>
        <taxon>Streptophyta</taxon>
        <taxon>Embryophyta</taxon>
        <taxon>Tracheophyta</taxon>
        <taxon>Spermatophyta</taxon>
        <taxon>Magnoliopsida</taxon>
        <taxon>eudicotyledons</taxon>
        <taxon>Gunneridae</taxon>
        <taxon>Pentapetalae</taxon>
        <taxon>asterids</taxon>
        <taxon>campanulids</taxon>
        <taxon>Asterales</taxon>
        <taxon>Asteraceae</taxon>
        <taxon>Asteroideae</taxon>
        <taxon>Anthemideae</taxon>
        <taxon>Anthemidinae</taxon>
        <taxon>Tanacetum</taxon>
    </lineage>
</organism>
<dbReference type="Proteomes" id="UP001151760">
    <property type="component" value="Unassembled WGS sequence"/>
</dbReference>
<protein>
    <recommendedName>
        <fullName evidence="4">Reverse transcriptase domain-containing protein</fullName>
    </recommendedName>
</protein>
<dbReference type="EMBL" id="BQNB010019544">
    <property type="protein sequence ID" value="GJT86419.1"/>
    <property type="molecule type" value="Genomic_DNA"/>
</dbReference>
<feature type="compositionally biased region" description="Acidic residues" evidence="1">
    <location>
        <begin position="71"/>
        <end position="96"/>
    </location>
</feature>
<evidence type="ECO:0000256" key="1">
    <source>
        <dbReference type="SAM" id="MobiDB-lite"/>
    </source>
</evidence>
<evidence type="ECO:0008006" key="4">
    <source>
        <dbReference type="Google" id="ProtNLM"/>
    </source>
</evidence>
<reference evidence="2" key="2">
    <citation type="submission" date="2022-01" db="EMBL/GenBank/DDBJ databases">
        <authorList>
            <person name="Yamashiro T."/>
            <person name="Shiraishi A."/>
            <person name="Satake H."/>
            <person name="Nakayama K."/>
        </authorList>
    </citation>
    <scope>NUCLEOTIDE SEQUENCE</scope>
</reference>
<dbReference type="InterPro" id="IPR043128">
    <property type="entry name" value="Rev_trsase/Diguanyl_cyclase"/>
</dbReference>
<comment type="caution">
    <text evidence="2">The sequence shown here is derived from an EMBL/GenBank/DDBJ whole genome shotgun (WGS) entry which is preliminary data.</text>
</comment>
<dbReference type="InterPro" id="IPR032567">
    <property type="entry name" value="RTL1-rel"/>
</dbReference>
<dbReference type="PANTHER" id="PTHR15503:SF45">
    <property type="entry name" value="RNA-DIRECTED DNA POLYMERASE HOMOLOG"/>
    <property type="match status" value="1"/>
</dbReference>
<proteinExistence type="predicted"/>
<dbReference type="Gene3D" id="3.30.70.270">
    <property type="match status" value="2"/>
</dbReference>
<evidence type="ECO:0000313" key="3">
    <source>
        <dbReference type="Proteomes" id="UP001151760"/>
    </source>
</evidence>
<feature type="region of interest" description="Disordered" evidence="1">
    <location>
        <begin position="136"/>
        <end position="180"/>
    </location>
</feature>